<dbReference type="PROSITE" id="PS50110">
    <property type="entry name" value="RESPONSE_REGULATORY"/>
    <property type="match status" value="1"/>
</dbReference>
<dbReference type="Pfam" id="PF00072">
    <property type="entry name" value="Response_reg"/>
    <property type="match status" value="1"/>
</dbReference>
<dbReference type="SMART" id="SM00388">
    <property type="entry name" value="HisKA"/>
    <property type="match status" value="1"/>
</dbReference>
<dbReference type="PANTHER" id="PTHR43065:SF46">
    <property type="entry name" value="C4-DICARBOXYLATE TRANSPORT SENSOR PROTEIN DCTB"/>
    <property type="match status" value="1"/>
</dbReference>
<dbReference type="Proteomes" id="UP001589838">
    <property type="component" value="Unassembled WGS sequence"/>
</dbReference>
<dbReference type="SMART" id="SM00091">
    <property type="entry name" value="PAS"/>
    <property type="match status" value="2"/>
</dbReference>
<name>A0ABV6KFL0_9BACI</name>
<dbReference type="SMART" id="SM00387">
    <property type="entry name" value="HATPase_c"/>
    <property type="match status" value="1"/>
</dbReference>
<proteinExistence type="predicted"/>
<keyword evidence="5" id="KW-0547">Nucleotide-binding</keyword>
<evidence type="ECO:0000259" key="12">
    <source>
        <dbReference type="PROSITE" id="PS50112"/>
    </source>
</evidence>
<evidence type="ECO:0000313" key="13">
    <source>
        <dbReference type="EMBL" id="MFC0472084.1"/>
    </source>
</evidence>
<dbReference type="SUPFAM" id="SSF47384">
    <property type="entry name" value="Homodimeric domain of signal transducing histidine kinase"/>
    <property type="match status" value="1"/>
</dbReference>
<dbReference type="InterPro" id="IPR000014">
    <property type="entry name" value="PAS"/>
</dbReference>
<accession>A0ABV6KFL0</accession>
<keyword evidence="14" id="KW-1185">Reference proteome</keyword>
<dbReference type="InterPro" id="IPR004358">
    <property type="entry name" value="Sig_transdc_His_kin-like_C"/>
</dbReference>
<evidence type="ECO:0000256" key="4">
    <source>
        <dbReference type="ARBA" id="ARBA00022679"/>
    </source>
</evidence>
<dbReference type="InterPro" id="IPR035965">
    <property type="entry name" value="PAS-like_dom_sf"/>
</dbReference>
<keyword evidence="7" id="KW-0067">ATP-binding</keyword>
<keyword evidence="4" id="KW-0808">Transferase</keyword>
<gene>
    <name evidence="13" type="ORF">ACFFHM_16650</name>
</gene>
<evidence type="ECO:0000256" key="2">
    <source>
        <dbReference type="ARBA" id="ARBA00012438"/>
    </source>
</evidence>
<sequence>METVMKSSIQQKNSTVNINRADTRKVNILMVDDHPENLLALEAVLISPNYNLVSATSGKEALKYMLKQDFAVILLDVQMPGLNGFETAKLIKMREKTKNIPIIFITAISQDMEHVHKGYSVGAIDYIFKPFEPETLKQKMEQFVKIHQKHEQELFQNDVNRTIELEEINQRLDVTTLNLRRTEALSKVIGETIMDTIVTFDGQGYMLSVNPAVEKMYGYRAEELIGKLVTKLFLDLNGNEKKDNPYILFSFIEQAEGKVIESVALRKDESYFPCDIQIGEASVKGEQIFVCTIRDITERKQIEEVKKQQYTELEHVIKERTSELLKANQKLQKEIVERNKVADDLFASQERFRKIFESSPCLMAIYSLEEETYIDVNASLISFTGYHLEELKKEQIDLLHSVEGSDDNYVDFSKRVRNKKINYKTKSGEIRAALFSVEMIDIHPERCVLLVLTDITDRVLLEKEMSRLDRLNLIGEMAAGIAHEIRNPMTTVHGFLQVARSNRDELPLEIVDLMLEELDRANSIITEFLNLARNKVSDKRTQSLNAIVNTLFPLIHAEALRSSKEIILDLEDCPDIIVDEKEIRQIILNIALNGLDAMSPGGVLTIKTYEKDQAVILGIIDQGTGISPEILDKIGTPFFTTKEEGTGLGLAICYSVAERHGAEIDIETGSTGTIFSIRFRS</sequence>
<dbReference type="NCBIfam" id="TIGR00229">
    <property type="entry name" value="sensory_box"/>
    <property type="match status" value="2"/>
</dbReference>
<feature type="domain" description="Histidine kinase" evidence="10">
    <location>
        <begin position="480"/>
        <end position="681"/>
    </location>
</feature>
<comment type="catalytic activity">
    <reaction evidence="1">
        <text>ATP + protein L-histidine = ADP + protein N-phospho-L-histidine.</text>
        <dbReference type="EC" id="2.7.13.3"/>
    </reaction>
</comment>
<evidence type="ECO:0000256" key="1">
    <source>
        <dbReference type="ARBA" id="ARBA00000085"/>
    </source>
</evidence>
<dbReference type="Pfam" id="PF13188">
    <property type="entry name" value="PAS_8"/>
    <property type="match status" value="1"/>
</dbReference>
<keyword evidence="6" id="KW-0418">Kinase</keyword>
<dbReference type="InterPro" id="IPR003661">
    <property type="entry name" value="HisK_dim/P_dom"/>
</dbReference>
<dbReference type="EMBL" id="JBHLUX010000039">
    <property type="protein sequence ID" value="MFC0472084.1"/>
    <property type="molecule type" value="Genomic_DNA"/>
</dbReference>
<dbReference type="SUPFAM" id="SSF52172">
    <property type="entry name" value="CheY-like"/>
    <property type="match status" value="1"/>
</dbReference>
<dbReference type="SMART" id="SM00448">
    <property type="entry name" value="REC"/>
    <property type="match status" value="1"/>
</dbReference>
<protein>
    <recommendedName>
        <fullName evidence="2">histidine kinase</fullName>
        <ecNumber evidence="2">2.7.13.3</ecNumber>
    </recommendedName>
</protein>
<dbReference type="Pfam" id="PF00512">
    <property type="entry name" value="HisKA"/>
    <property type="match status" value="1"/>
</dbReference>
<dbReference type="CDD" id="cd00130">
    <property type="entry name" value="PAS"/>
    <property type="match status" value="1"/>
</dbReference>
<evidence type="ECO:0000256" key="6">
    <source>
        <dbReference type="ARBA" id="ARBA00022777"/>
    </source>
</evidence>
<feature type="modified residue" description="4-aspartylphosphate" evidence="9">
    <location>
        <position position="76"/>
    </location>
</feature>
<feature type="domain" description="Response regulatory" evidence="11">
    <location>
        <begin position="27"/>
        <end position="144"/>
    </location>
</feature>
<dbReference type="InterPro" id="IPR011006">
    <property type="entry name" value="CheY-like_superfamily"/>
</dbReference>
<dbReference type="InterPro" id="IPR005467">
    <property type="entry name" value="His_kinase_dom"/>
</dbReference>
<evidence type="ECO:0000256" key="9">
    <source>
        <dbReference type="PROSITE-ProRule" id="PRU00169"/>
    </source>
</evidence>
<dbReference type="EC" id="2.7.13.3" evidence="2"/>
<dbReference type="InterPro" id="IPR036097">
    <property type="entry name" value="HisK_dim/P_sf"/>
</dbReference>
<evidence type="ECO:0000256" key="7">
    <source>
        <dbReference type="ARBA" id="ARBA00022840"/>
    </source>
</evidence>
<organism evidence="13 14">
    <name type="scientific">Halalkalibacter kiskunsagensis</name>
    <dbReference type="NCBI Taxonomy" id="1548599"/>
    <lineage>
        <taxon>Bacteria</taxon>
        <taxon>Bacillati</taxon>
        <taxon>Bacillota</taxon>
        <taxon>Bacilli</taxon>
        <taxon>Bacillales</taxon>
        <taxon>Bacillaceae</taxon>
        <taxon>Halalkalibacter</taxon>
    </lineage>
</organism>
<evidence type="ECO:0000259" key="11">
    <source>
        <dbReference type="PROSITE" id="PS50110"/>
    </source>
</evidence>
<dbReference type="SUPFAM" id="SSF55785">
    <property type="entry name" value="PYP-like sensor domain (PAS domain)"/>
    <property type="match status" value="2"/>
</dbReference>
<comment type="caution">
    <text evidence="13">The sequence shown here is derived from an EMBL/GenBank/DDBJ whole genome shotgun (WGS) entry which is preliminary data.</text>
</comment>
<evidence type="ECO:0000256" key="5">
    <source>
        <dbReference type="ARBA" id="ARBA00022741"/>
    </source>
</evidence>
<keyword evidence="8" id="KW-0902">Two-component regulatory system</keyword>
<evidence type="ECO:0000313" key="14">
    <source>
        <dbReference type="Proteomes" id="UP001589838"/>
    </source>
</evidence>
<dbReference type="Pfam" id="PF13426">
    <property type="entry name" value="PAS_9"/>
    <property type="match status" value="1"/>
</dbReference>
<dbReference type="CDD" id="cd00082">
    <property type="entry name" value="HisKA"/>
    <property type="match status" value="1"/>
</dbReference>
<dbReference type="RefSeq" id="WP_335960609.1">
    <property type="nucleotide sequence ID" value="NZ_JAXBLX010000011.1"/>
</dbReference>
<dbReference type="InterPro" id="IPR001789">
    <property type="entry name" value="Sig_transdc_resp-reg_receiver"/>
</dbReference>
<evidence type="ECO:0000256" key="8">
    <source>
        <dbReference type="ARBA" id="ARBA00023012"/>
    </source>
</evidence>
<dbReference type="InterPro" id="IPR003594">
    <property type="entry name" value="HATPase_dom"/>
</dbReference>
<dbReference type="PRINTS" id="PR00344">
    <property type="entry name" value="BCTRLSENSOR"/>
</dbReference>
<evidence type="ECO:0000256" key="3">
    <source>
        <dbReference type="ARBA" id="ARBA00022553"/>
    </source>
</evidence>
<feature type="domain" description="PAS" evidence="12">
    <location>
        <begin position="181"/>
        <end position="227"/>
    </location>
</feature>
<dbReference type="Gene3D" id="3.40.50.2300">
    <property type="match status" value="1"/>
</dbReference>
<dbReference type="Gene3D" id="3.30.450.20">
    <property type="entry name" value="PAS domain"/>
    <property type="match status" value="2"/>
</dbReference>
<dbReference type="PROSITE" id="PS50112">
    <property type="entry name" value="PAS"/>
    <property type="match status" value="1"/>
</dbReference>
<dbReference type="InterPro" id="IPR036890">
    <property type="entry name" value="HATPase_C_sf"/>
</dbReference>
<dbReference type="PROSITE" id="PS50109">
    <property type="entry name" value="HIS_KIN"/>
    <property type="match status" value="1"/>
</dbReference>
<dbReference type="Gene3D" id="3.30.565.10">
    <property type="entry name" value="Histidine kinase-like ATPase, C-terminal domain"/>
    <property type="match status" value="1"/>
</dbReference>
<evidence type="ECO:0000259" key="10">
    <source>
        <dbReference type="PROSITE" id="PS50109"/>
    </source>
</evidence>
<dbReference type="Gene3D" id="1.10.287.130">
    <property type="match status" value="1"/>
</dbReference>
<reference evidence="13 14" key="1">
    <citation type="submission" date="2024-09" db="EMBL/GenBank/DDBJ databases">
        <authorList>
            <person name="Sun Q."/>
            <person name="Mori K."/>
        </authorList>
    </citation>
    <scope>NUCLEOTIDE SEQUENCE [LARGE SCALE GENOMIC DNA]</scope>
    <source>
        <strain evidence="13 14">NCAIM B.02610</strain>
    </source>
</reference>
<dbReference type="Pfam" id="PF02518">
    <property type="entry name" value="HATPase_c"/>
    <property type="match status" value="1"/>
</dbReference>
<keyword evidence="3 9" id="KW-0597">Phosphoprotein</keyword>
<dbReference type="SUPFAM" id="SSF55874">
    <property type="entry name" value="ATPase domain of HSP90 chaperone/DNA topoisomerase II/histidine kinase"/>
    <property type="match status" value="1"/>
</dbReference>
<dbReference type="PANTHER" id="PTHR43065">
    <property type="entry name" value="SENSOR HISTIDINE KINASE"/>
    <property type="match status" value="1"/>
</dbReference>